<evidence type="ECO:0000259" key="14">
    <source>
        <dbReference type="PROSITE" id="PS50199"/>
    </source>
</evidence>
<dbReference type="Proteomes" id="UP000245119">
    <property type="component" value="Linkage Group LG10"/>
</dbReference>
<dbReference type="PROSITE" id="PS01358">
    <property type="entry name" value="ZF_RANBP2_1"/>
    <property type="match status" value="2"/>
</dbReference>
<dbReference type="OMA" id="WICPDID"/>
<evidence type="ECO:0000256" key="7">
    <source>
        <dbReference type="ARBA" id="ARBA00022833"/>
    </source>
</evidence>
<comment type="caution">
    <text evidence="15">The sequence shown here is derived from an EMBL/GenBank/DDBJ whole genome shotgun (WGS) entry which is preliminary data.</text>
</comment>
<dbReference type="PROSITE" id="PS50199">
    <property type="entry name" value="ZF_RANBP2_2"/>
    <property type="match status" value="2"/>
</dbReference>
<dbReference type="SMART" id="SM00547">
    <property type="entry name" value="ZnF_RBZ"/>
    <property type="match status" value="2"/>
</dbReference>
<dbReference type="InterPro" id="IPR001876">
    <property type="entry name" value="Znf_RanBP2"/>
</dbReference>
<keyword evidence="3" id="KW-0597">Phosphoprotein</keyword>
<dbReference type="PANTHER" id="PTHR12999">
    <property type="entry name" value="ZINC FINGER RAN-BINDING DOMAIN-CONTAINING PROTEIN 2 ZRANB2-RELATED"/>
    <property type="match status" value="1"/>
</dbReference>
<keyword evidence="4 11" id="KW-0479">Metal-binding</keyword>
<feature type="domain" description="RanBP2-type" evidence="14">
    <location>
        <begin position="10"/>
        <end position="41"/>
    </location>
</feature>
<dbReference type="GO" id="GO:0006396">
    <property type="term" value="P:RNA processing"/>
    <property type="evidence" value="ECO:0007669"/>
    <property type="project" value="InterPro"/>
</dbReference>
<evidence type="ECO:0000256" key="2">
    <source>
        <dbReference type="ARBA" id="ARBA00017543"/>
    </source>
</evidence>
<reference evidence="15 16" key="1">
    <citation type="submission" date="2018-04" db="EMBL/GenBank/DDBJ databases">
        <title>The genome of golden apple snail Pomacea canaliculata provides insight into stress tolerance and invasive adaptation.</title>
        <authorList>
            <person name="Liu C."/>
            <person name="Liu B."/>
            <person name="Ren Y."/>
            <person name="Zhang Y."/>
            <person name="Wang H."/>
            <person name="Li S."/>
            <person name="Jiang F."/>
            <person name="Yin L."/>
            <person name="Zhang G."/>
            <person name="Qian W."/>
            <person name="Fan W."/>
        </authorList>
    </citation>
    <scope>NUCLEOTIDE SEQUENCE [LARGE SCALE GENOMIC DNA]</scope>
    <source>
        <strain evidence="15">SZHN2017</strain>
        <tissue evidence="15">Muscle</tissue>
    </source>
</reference>
<proteinExistence type="inferred from homology"/>
<protein>
    <recommendedName>
        <fullName evidence="2 11">Zinc finger Ran-binding domain-containing protein 2</fullName>
    </recommendedName>
</protein>
<dbReference type="Pfam" id="PF00641">
    <property type="entry name" value="Zn_ribbon_RanBP"/>
    <property type="match status" value="2"/>
</dbReference>
<dbReference type="EMBL" id="PZQS01000010">
    <property type="protein sequence ID" value="PVD23835.1"/>
    <property type="molecule type" value="Genomic_DNA"/>
</dbReference>
<dbReference type="GO" id="GO:0005634">
    <property type="term" value="C:nucleus"/>
    <property type="evidence" value="ECO:0007669"/>
    <property type="project" value="UniProtKB-SubCell"/>
</dbReference>
<keyword evidence="5" id="KW-0677">Repeat</keyword>
<sequence>MSASTRFKPNEGDWICPDTKCGNVNFARRAQCNKCGKDRKDGTVFKKGGTEIGKAMAEKSKGLFSADDWQCKSCGNVNWARRMSCNMCNAPKYGRIEQRTGFGGGYMERDEVVEYIKRDDSDDEYDEFGRKKKTKRNLPAHETQGEAAQGEEVEEDEDEEDGDISKYKLDSDEEDEVEDLSKYDLVGSDDDNSKEKQESAKAADEKDSRSRSRSSSGSSRSSSSSSSSGSSEGSRSHSGSRSSSGDSRSKKRSKSRSRSSSKGRQSGGKKRHHSRSSSSDSHSRSSSHSRSHVKGTGDKRSRFDSDLVT</sequence>
<evidence type="ECO:0000256" key="10">
    <source>
        <dbReference type="ARBA" id="ARBA00025731"/>
    </source>
</evidence>
<dbReference type="GO" id="GO:0008270">
    <property type="term" value="F:zinc ion binding"/>
    <property type="evidence" value="ECO:0007669"/>
    <property type="project" value="UniProtKB-KW"/>
</dbReference>
<evidence type="ECO:0000256" key="8">
    <source>
        <dbReference type="ARBA" id="ARBA00022884"/>
    </source>
</evidence>
<dbReference type="InterPro" id="IPR017337">
    <property type="entry name" value="ZRANB2"/>
</dbReference>
<dbReference type="Gene3D" id="4.10.1060.10">
    <property type="entry name" value="Zinc finger, RanBP2-type"/>
    <property type="match status" value="2"/>
</dbReference>
<comment type="subcellular location">
    <subcellularLocation>
        <location evidence="1 11">Nucleus</location>
    </subcellularLocation>
</comment>
<evidence type="ECO:0000256" key="5">
    <source>
        <dbReference type="ARBA" id="ARBA00022737"/>
    </source>
</evidence>
<organism evidence="15 16">
    <name type="scientific">Pomacea canaliculata</name>
    <name type="common">Golden apple snail</name>
    <dbReference type="NCBI Taxonomy" id="400727"/>
    <lineage>
        <taxon>Eukaryota</taxon>
        <taxon>Metazoa</taxon>
        <taxon>Spiralia</taxon>
        <taxon>Lophotrochozoa</taxon>
        <taxon>Mollusca</taxon>
        <taxon>Gastropoda</taxon>
        <taxon>Caenogastropoda</taxon>
        <taxon>Architaenioglossa</taxon>
        <taxon>Ampullarioidea</taxon>
        <taxon>Ampullariidae</taxon>
        <taxon>Pomacea</taxon>
    </lineage>
</organism>
<evidence type="ECO:0000256" key="4">
    <source>
        <dbReference type="ARBA" id="ARBA00022723"/>
    </source>
</evidence>
<dbReference type="AlphaFoldDB" id="A0A2T7NRM9"/>
<evidence type="ECO:0000313" key="16">
    <source>
        <dbReference type="Proteomes" id="UP000245119"/>
    </source>
</evidence>
<keyword evidence="9 11" id="KW-0539">Nucleus</keyword>
<dbReference type="InterPro" id="IPR036443">
    <property type="entry name" value="Znf_RanBP2_sf"/>
</dbReference>
<name>A0A2T7NRM9_POMCA</name>
<keyword evidence="6 12" id="KW-0863">Zinc-finger</keyword>
<feature type="domain" description="RanBP2-type" evidence="14">
    <location>
        <begin position="65"/>
        <end position="94"/>
    </location>
</feature>
<keyword evidence="7 11" id="KW-0862">Zinc</keyword>
<keyword evidence="16" id="KW-1185">Reference proteome</keyword>
<feature type="compositionally biased region" description="Basic and acidic residues" evidence="13">
    <location>
        <begin position="295"/>
        <end position="309"/>
    </location>
</feature>
<dbReference type="OrthoDB" id="1878647at2759"/>
<evidence type="ECO:0000256" key="3">
    <source>
        <dbReference type="ARBA" id="ARBA00022553"/>
    </source>
</evidence>
<dbReference type="GO" id="GO:0003723">
    <property type="term" value="F:RNA binding"/>
    <property type="evidence" value="ECO:0007669"/>
    <property type="project" value="UniProtKB-KW"/>
</dbReference>
<dbReference type="STRING" id="400727.A0A2T7NRM9"/>
<dbReference type="PANTHER" id="PTHR12999:SF17">
    <property type="entry name" value="ZINC FINGER RAN-BINDING DOMAIN-CONTAINING PROTEIN 2"/>
    <property type="match status" value="1"/>
</dbReference>
<evidence type="ECO:0000256" key="9">
    <source>
        <dbReference type="ARBA" id="ARBA00023242"/>
    </source>
</evidence>
<feature type="compositionally biased region" description="Low complexity" evidence="13">
    <location>
        <begin position="213"/>
        <end position="246"/>
    </location>
</feature>
<evidence type="ECO:0000256" key="13">
    <source>
        <dbReference type="SAM" id="MobiDB-lite"/>
    </source>
</evidence>
<comment type="similarity">
    <text evidence="10 11">Belongs to the ZRANB2 family.</text>
</comment>
<evidence type="ECO:0000256" key="6">
    <source>
        <dbReference type="ARBA" id="ARBA00022771"/>
    </source>
</evidence>
<evidence type="ECO:0000256" key="11">
    <source>
        <dbReference type="PIRNR" id="PIRNR037956"/>
    </source>
</evidence>
<evidence type="ECO:0000256" key="12">
    <source>
        <dbReference type="PROSITE-ProRule" id="PRU00322"/>
    </source>
</evidence>
<dbReference type="GO" id="GO:0001530">
    <property type="term" value="F:lipopolysaccharide binding"/>
    <property type="evidence" value="ECO:0007669"/>
    <property type="project" value="TreeGrafter"/>
</dbReference>
<feature type="compositionally biased region" description="Basic and acidic residues" evidence="13">
    <location>
        <begin position="191"/>
        <end position="210"/>
    </location>
</feature>
<keyword evidence="8 11" id="KW-0694">RNA-binding</keyword>
<feature type="compositionally biased region" description="Basic residues" evidence="13">
    <location>
        <begin position="249"/>
        <end position="275"/>
    </location>
</feature>
<evidence type="ECO:0000256" key="1">
    <source>
        <dbReference type="ARBA" id="ARBA00004123"/>
    </source>
</evidence>
<evidence type="ECO:0000313" key="15">
    <source>
        <dbReference type="EMBL" id="PVD23835.1"/>
    </source>
</evidence>
<feature type="region of interest" description="Disordered" evidence="13">
    <location>
        <begin position="120"/>
        <end position="309"/>
    </location>
</feature>
<dbReference type="SUPFAM" id="SSF90209">
    <property type="entry name" value="Ran binding protein zinc finger-like"/>
    <property type="match status" value="2"/>
</dbReference>
<gene>
    <name evidence="15" type="ORF">C0Q70_17109</name>
</gene>
<accession>A0A2T7NRM9</accession>
<dbReference type="FunFam" id="4.10.1060.10:FF:000004">
    <property type="entry name" value="Zinc finger Ran-binding domain-containing protein 2"/>
    <property type="match status" value="1"/>
</dbReference>
<feature type="compositionally biased region" description="Acidic residues" evidence="13">
    <location>
        <begin position="149"/>
        <end position="162"/>
    </location>
</feature>
<dbReference type="PIRSF" id="PIRSF037956">
    <property type="entry name" value="UCP037956_ZnF_Ran"/>
    <property type="match status" value="1"/>
</dbReference>